<gene>
    <name evidence="8" type="primary">serA</name>
    <name evidence="8" type="ORF">NSMM_600019</name>
</gene>
<dbReference type="SUPFAM" id="SSF51735">
    <property type="entry name" value="NAD(P)-binding Rossmann-fold domains"/>
    <property type="match status" value="1"/>
</dbReference>
<dbReference type="Gene3D" id="3.40.50.720">
    <property type="entry name" value="NAD(P)-binding Rossmann-like Domain"/>
    <property type="match status" value="2"/>
</dbReference>
<evidence type="ECO:0000313" key="8">
    <source>
        <dbReference type="EMBL" id="SCZ86550.1"/>
    </source>
</evidence>
<evidence type="ECO:0000259" key="6">
    <source>
        <dbReference type="Pfam" id="PF00389"/>
    </source>
</evidence>
<dbReference type="EMBL" id="FMWO01000070">
    <property type="protein sequence ID" value="SCZ86550.1"/>
    <property type="molecule type" value="Genomic_DNA"/>
</dbReference>
<keyword evidence="4" id="KW-0520">NAD</keyword>
<proteinExistence type="inferred from homology"/>
<dbReference type="Pfam" id="PF02826">
    <property type="entry name" value="2-Hacid_dh_C"/>
    <property type="match status" value="1"/>
</dbReference>
<evidence type="ECO:0000256" key="2">
    <source>
        <dbReference type="ARBA" id="ARBA00022605"/>
    </source>
</evidence>
<evidence type="ECO:0000259" key="7">
    <source>
        <dbReference type="Pfam" id="PF02826"/>
    </source>
</evidence>
<dbReference type="RefSeq" id="WP_090287645.1">
    <property type="nucleotide sequence ID" value="NZ_FMWO01000070.1"/>
</dbReference>
<feature type="domain" description="D-isomer specific 2-hydroxyacid dehydrogenase NAD-binding" evidence="7">
    <location>
        <begin position="113"/>
        <end position="285"/>
    </location>
</feature>
<feature type="domain" description="D-isomer specific 2-hydroxyacid dehydrogenase catalytic" evidence="6">
    <location>
        <begin position="20"/>
        <end position="305"/>
    </location>
</feature>
<evidence type="ECO:0000256" key="5">
    <source>
        <dbReference type="RuleBase" id="RU003719"/>
    </source>
</evidence>
<dbReference type="PANTHER" id="PTHR42789">
    <property type="entry name" value="D-ISOMER SPECIFIC 2-HYDROXYACID DEHYDROGENASE FAMILY PROTEIN (AFU_ORTHOLOGUE AFUA_6G10090)"/>
    <property type="match status" value="1"/>
</dbReference>
<dbReference type="STRING" id="51642.NSMM_600019"/>
<dbReference type="AlphaFoldDB" id="A0A1G5SI56"/>
<evidence type="ECO:0000256" key="1">
    <source>
        <dbReference type="ARBA" id="ARBA00005854"/>
    </source>
</evidence>
<evidence type="ECO:0000256" key="4">
    <source>
        <dbReference type="ARBA" id="ARBA00023027"/>
    </source>
</evidence>
<dbReference type="PANTHER" id="PTHR42789:SF1">
    <property type="entry name" value="D-ISOMER SPECIFIC 2-HYDROXYACID DEHYDROGENASE FAMILY PROTEIN (AFU_ORTHOLOGUE AFUA_6G10090)"/>
    <property type="match status" value="1"/>
</dbReference>
<keyword evidence="2" id="KW-0028">Amino-acid biosynthesis</keyword>
<reference evidence="8 9" key="1">
    <citation type="submission" date="2016-10" db="EMBL/GenBank/DDBJ databases">
        <authorList>
            <person name="de Groot N.N."/>
        </authorList>
    </citation>
    <scope>NUCLEOTIDE SEQUENCE [LARGE SCALE GENOMIC DNA]</scope>
    <source>
        <strain evidence="8">1</strain>
    </source>
</reference>
<dbReference type="SUPFAM" id="SSF52283">
    <property type="entry name" value="Formate/glycerate dehydrogenase catalytic domain-like"/>
    <property type="match status" value="1"/>
</dbReference>
<dbReference type="EC" id="1.1.1.95" evidence="8"/>
<dbReference type="InterPro" id="IPR006140">
    <property type="entry name" value="D-isomer_DH_NAD-bd"/>
</dbReference>
<dbReference type="InterPro" id="IPR029752">
    <property type="entry name" value="D-isomer_DH_CS1"/>
</dbReference>
<dbReference type="InterPro" id="IPR006139">
    <property type="entry name" value="D-isomer_2_OHA_DH_cat_dom"/>
</dbReference>
<dbReference type="FunFam" id="3.40.50.720:FF:000203">
    <property type="entry name" value="D-3-phosphoglycerate dehydrogenase (SerA)"/>
    <property type="match status" value="1"/>
</dbReference>
<sequence length="317" mass="34379">MKKVIISTSSFDLDNNPIIQRLLSHGIHITCNPYRRKLTEDEILTLLGNDTIGLIAGVEPLTRRALSEATNLRVIARCGTGLDNVDLKTAEQLNIRVFNTPEAPAQAVAELTLGLMLDCLRQIAQTDRLIRQGEWPRSQGHLLAAQTVGIIGMGHIGRRVARLCQAFGANIIAYDPYLHNLPETPLETIPLIPLENLLTQSDVVTLHLPYSDQAHHLLNASSIGQMKPGAILINAARGGLVDEAALDAALSSGHLSAAALDSFEHEPYRGTLCNQNNILLTSHIGSLAQEARQRMELEAAENLWAGLIQAGVLDAAF</sequence>
<comment type="similarity">
    <text evidence="1 5">Belongs to the D-isomer specific 2-hydroxyacid dehydrogenase family.</text>
</comment>
<dbReference type="GO" id="GO:0004617">
    <property type="term" value="F:phosphoglycerate dehydrogenase activity"/>
    <property type="evidence" value="ECO:0007669"/>
    <property type="project" value="UniProtKB-EC"/>
</dbReference>
<dbReference type="GO" id="GO:0051287">
    <property type="term" value="F:NAD binding"/>
    <property type="evidence" value="ECO:0007669"/>
    <property type="project" value="InterPro"/>
</dbReference>
<organism evidence="8 9">
    <name type="scientific">Nitrosomonas mobilis</name>
    <dbReference type="NCBI Taxonomy" id="51642"/>
    <lineage>
        <taxon>Bacteria</taxon>
        <taxon>Pseudomonadati</taxon>
        <taxon>Pseudomonadota</taxon>
        <taxon>Betaproteobacteria</taxon>
        <taxon>Nitrosomonadales</taxon>
        <taxon>Nitrosomonadaceae</taxon>
        <taxon>Nitrosomonas</taxon>
    </lineage>
</organism>
<dbReference type="InterPro" id="IPR050857">
    <property type="entry name" value="D-2-hydroxyacid_DH"/>
</dbReference>
<protein>
    <submittedName>
        <fullName evidence="8">D-isomer specific 2-hydroxyacid dehydrogenase</fullName>
        <ecNumber evidence="8">1.1.1.95</ecNumber>
    </submittedName>
</protein>
<keyword evidence="3 5" id="KW-0560">Oxidoreductase</keyword>
<dbReference type="PROSITE" id="PS00065">
    <property type="entry name" value="D_2_HYDROXYACID_DH_1"/>
    <property type="match status" value="1"/>
</dbReference>
<dbReference type="Proteomes" id="UP000198729">
    <property type="component" value="Unassembled WGS sequence"/>
</dbReference>
<dbReference type="OrthoDB" id="9805416at2"/>
<dbReference type="Pfam" id="PF00389">
    <property type="entry name" value="2-Hacid_dh"/>
    <property type="match status" value="1"/>
</dbReference>
<dbReference type="PROSITE" id="PS00671">
    <property type="entry name" value="D_2_HYDROXYACID_DH_3"/>
    <property type="match status" value="1"/>
</dbReference>
<evidence type="ECO:0000256" key="3">
    <source>
        <dbReference type="ARBA" id="ARBA00023002"/>
    </source>
</evidence>
<dbReference type="CDD" id="cd12172">
    <property type="entry name" value="PGDH_like_2"/>
    <property type="match status" value="1"/>
</dbReference>
<name>A0A1G5SI56_9PROT</name>
<dbReference type="GO" id="GO:0008652">
    <property type="term" value="P:amino acid biosynthetic process"/>
    <property type="evidence" value="ECO:0007669"/>
    <property type="project" value="UniProtKB-KW"/>
</dbReference>
<dbReference type="InterPro" id="IPR036291">
    <property type="entry name" value="NAD(P)-bd_dom_sf"/>
</dbReference>
<keyword evidence="9" id="KW-1185">Reference proteome</keyword>
<evidence type="ECO:0000313" key="9">
    <source>
        <dbReference type="Proteomes" id="UP000198729"/>
    </source>
</evidence>
<dbReference type="InterPro" id="IPR029753">
    <property type="entry name" value="D-isomer_DH_CS"/>
</dbReference>
<accession>A0A1G5SI56</accession>